<sequence>MREKTLTKPQGILFDLDGTLLDTAQDLGETLNYVLSTLNKPPVSYQQYRPVASHGAAGLLKLGLGENWQSYDVEKLRRIFLDYYLNNISVHTEFFDGMAETLSQLNYYNIAWGVVTNKPAFLTDVLLTQYPEFRHSQINVSGDTLKVRKPDPAPLLHACQHMQINAEQCWYVGDAHRDIEAGNRAGMQTFVANWGYTQDERPVSQWQANHIIEHPCELISYFS</sequence>
<dbReference type="GO" id="GO:0006281">
    <property type="term" value="P:DNA repair"/>
    <property type="evidence" value="ECO:0007669"/>
    <property type="project" value="TreeGrafter"/>
</dbReference>
<dbReference type="SUPFAM" id="SSF56784">
    <property type="entry name" value="HAD-like"/>
    <property type="match status" value="1"/>
</dbReference>
<dbReference type="EMBL" id="ARZY01000034">
    <property type="protein sequence ID" value="EWH08890.1"/>
    <property type="molecule type" value="Genomic_DNA"/>
</dbReference>
<evidence type="ECO:0000256" key="4">
    <source>
        <dbReference type="ARBA" id="ARBA00023277"/>
    </source>
</evidence>
<dbReference type="GO" id="GO:0046872">
    <property type="term" value="F:metal ion binding"/>
    <property type="evidence" value="ECO:0007669"/>
    <property type="project" value="UniProtKB-KW"/>
</dbReference>
<evidence type="ECO:0000256" key="3">
    <source>
        <dbReference type="ARBA" id="ARBA00022842"/>
    </source>
</evidence>
<dbReference type="PANTHER" id="PTHR43434:SF23">
    <property type="entry name" value="PHOSPHOGLYCOLATE PHOSPHATASE"/>
    <property type="match status" value="1"/>
</dbReference>
<dbReference type="NCBIfam" id="TIGR01549">
    <property type="entry name" value="HAD-SF-IA-v1"/>
    <property type="match status" value="1"/>
</dbReference>
<dbReference type="RefSeq" id="WP_035015695.1">
    <property type="nucleotide sequence ID" value="NZ_ARZY01000034.1"/>
</dbReference>
<dbReference type="PATRIC" id="fig|1328313.3.peg.3101"/>
<dbReference type="InterPro" id="IPR050155">
    <property type="entry name" value="HAD-like_hydrolase_sf"/>
</dbReference>
<evidence type="ECO:0000256" key="2">
    <source>
        <dbReference type="ARBA" id="ARBA00022801"/>
    </source>
</evidence>
<keyword evidence="3" id="KW-0460">Magnesium</keyword>
<dbReference type="Proteomes" id="UP000019276">
    <property type="component" value="Unassembled WGS sequence"/>
</dbReference>
<dbReference type="AlphaFoldDB" id="W7QTX4"/>
<evidence type="ECO:0000313" key="6">
    <source>
        <dbReference type="Proteomes" id="UP000019276"/>
    </source>
</evidence>
<name>W7QTX4_9ALTE</name>
<dbReference type="eggNOG" id="COG0546">
    <property type="taxonomic scope" value="Bacteria"/>
</dbReference>
<keyword evidence="4" id="KW-0119">Carbohydrate metabolism</keyword>
<dbReference type="InterPro" id="IPR006439">
    <property type="entry name" value="HAD-SF_hydro_IA"/>
</dbReference>
<dbReference type="Pfam" id="PF13419">
    <property type="entry name" value="HAD_2"/>
    <property type="match status" value="1"/>
</dbReference>
<dbReference type="Gene3D" id="3.40.50.1000">
    <property type="entry name" value="HAD superfamily/HAD-like"/>
    <property type="match status" value="1"/>
</dbReference>
<keyword evidence="1" id="KW-0479">Metal-binding</keyword>
<organism evidence="5 6">
    <name type="scientific">Catenovulum agarivorans DS-2</name>
    <dbReference type="NCBI Taxonomy" id="1328313"/>
    <lineage>
        <taxon>Bacteria</taxon>
        <taxon>Pseudomonadati</taxon>
        <taxon>Pseudomonadota</taxon>
        <taxon>Gammaproteobacteria</taxon>
        <taxon>Alteromonadales</taxon>
        <taxon>Alteromonadaceae</taxon>
        <taxon>Catenovulum</taxon>
    </lineage>
</organism>
<keyword evidence="2" id="KW-0378">Hydrolase</keyword>
<dbReference type="SFLD" id="SFLDG01129">
    <property type="entry name" value="C1.5:_HAD__Beta-PGM__Phosphata"/>
    <property type="match status" value="1"/>
</dbReference>
<dbReference type="STRING" id="1328313.DS2_15219"/>
<dbReference type="GO" id="GO:0005829">
    <property type="term" value="C:cytosol"/>
    <property type="evidence" value="ECO:0007669"/>
    <property type="project" value="TreeGrafter"/>
</dbReference>
<accession>W7QTX4</accession>
<dbReference type="InterPro" id="IPR036412">
    <property type="entry name" value="HAD-like_sf"/>
</dbReference>
<dbReference type="OrthoDB" id="9776368at2"/>
<dbReference type="GO" id="GO:0008967">
    <property type="term" value="F:phosphoglycolate phosphatase activity"/>
    <property type="evidence" value="ECO:0007669"/>
    <property type="project" value="TreeGrafter"/>
</dbReference>
<evidence type="ECO:0000313" key="5">
    <source>
        <dbReference type="EMBL" id="EWH08890.1"/>
    </source>
</evidence>
<dbReference type="SFLD" id="SFLDS00003">
    <property type="entry name" value="Haloacid_Dehalogenase"/>
    <property type="match status" value="1"/>
</dbReference>
<evidence type="ECO:0000256" key="1">
    <source>
        <dbReference type="ARBA" id="ARBA00022723"/>
    </source>
</evidence>
<dbReference type="InterPro" id="IPR023198">
    <property type="entry name" value="PGP-like_dom2"/>
</dbReference>
<dbReference type="InterPro" id="IPR023214">
    <property type="entry name" value="HAD_sf"/>
</dbReference>
<gene>
    <name evidence="5" type="ORF">DS2_15219</name>
</gene>
<dbReference type="Gene3D" id="1.10.150.240">
    <property type="entry name" value="Putative phosphatase, domain 2"/>
    <property type="match status" value="1"/>
</dbReference>
<protein>
    <submittedName>
        <fullName evidence="5">Phosphoglycolate phosphatase</fullName>
    </submittedName>
</protein>
<dbReference type="InterPro" id="IPR041492">
    <property type="entry name" value="HAD_2"/>
</dbReference>
<comment type="caution">
    <text evidence="5">The sequence shown here is derived from an EMBL/GenBank/DDBJ whole genome shotgun (WGS) entry which is preliminary data.</text>
</comment>
<proteinExistence type="predicted"/>
<keyword evidence="6" id="KW-1185">Reference proteome</keyword>
<reference evidence="5 6" key="1">
    <citation type="journal article" date="2014" name="Genome Announc.">
        <title>Draft Genome Sequence of the Agar-Degrading Bacterium Catenovulum sp. Strain DS-2, Isolated from Intestines of Haliotis diversicolor.</title>
        <authorList>
            <person name="Shan D."/>
            <person name="Li X."/>
            <person name="Gu Z."/>
            <person name="Wei G."/>
            <person name="Gao Z."/>
            <person name="Shao Z."/>
        </authorList>
    </citation>
    <scope>NUCLEOTIDE SEQUENCE [LARGE SCALE GENOMIC DNA]</scope>
    <source>
        <strain evidence="5 6">DS-2</strain>
    </source>
</reference>
<dbReference type="PANTHER" id="PTHR43434">
    <property type="entry name" value="PHOSPHOGLYCOLATE PHOSPHATASE"/>
    <property type="match status" value="1"/>
</dbReference>
<dbReference type="NCBIfam" id="TIGR01509">
    <property type="entry name" value="HAD-SF-IA-v3"/>
    <property type="match status" value="1"/>
</dbReference>